<accession>A0ABR8QFP7</accession>
<comment type="caution">
    <text evidence="4">The sequence shown here is derived from an EMBL/GenBank/DDBJ whole genome shotgun (WGS) entry which is preliminary data.</text>
</comment>
<keyword evidence="5" id="KW-1185">Reference proteome</keyword>
<evidence type="ECO:0000256" key="1">
    <source>
        <dbReference type="ARBA" id="ARBA00022676"/>
    </source>
</evidence>
<protein>
    <submittedName>
        <fullName evidence="4">Glycosyltransferase</fullName>
    </submittedName>
</protein>
<dbReference type="SUPFAM" id="SSF53756">
    <property type="entry name" value="UDP-Glycosyltransferase/glycogen phosphorylase"/>
    <property type="match status" value="1"/>
</dbReference>
<sequence>MTHPARVAHVVALVAADGTYGGPTTVALAQTAALAGRADVTLVSGWDGRWHATDDRVRHVLRRARWWRSSFGTLVSPGVLLWVLRNARRQDLVHVHLARDLTTMPAALLCRALGVPYVVQTHGMIKPARSRVLAVYDALLTRPVLRGAALALTLTDTERAALGDVAPGLRLVAVRNAVPPAPAGDGSGSDVRVVGFCSRLHPRKRVLAWAEGMLELSRREPGRYRGVVVGPDGGDLEALRRWLADHPDVDVEYRGALPPQDVPGVLAGLDVLVLPSEAEPFPMVVLEALSVGTPVVVDPTCGLAVIAASSTGARVVPSTPQDLATAVAELVGQGAAGRAAARELAEDEFGLAALAERLLDEYTTAGGGAPWTVSLA</sequence>
<reference evidence="4 5" key="1">
    <citation type="submission" date="2020-08" db="EMBL/GenBank/DDBJ databases">
        <title>A Genomic Blueprint of the Chicken Gut Microbiome.</title>
        <authorList>
            <person name="Gilroy R."/>
            <person name="Ravi A."/>
            <person name="Getino M."/>
            <person name="Pursley I."/>
            <person name="Horton D.L."/>
            <person name="Alikhan N.-F."/>
            <person name="Baker D."/>
            <person name="Gharbi K."/>
            <person name="Hall N."/>
            <person name="Watson M."/>
            <person name="Adriaenssens E.M."/>
            <person name="Foster-Nyarko E."/>
            <person name="Jarju S."/>
            <person name="Secka A."/>
            <person name="Antonio M."/>
            <person name="Oren A."/>
            <person name="Chaudhuri R."/>
            <person name="La Ragione R.M."/>
            <person name="Hildebrand F."/>
            <person name="Pallen M.J."/>
        </authorList>
    </citation>
    <scope>NUCLEOTIDE SEQUENCE [LARGE SCALE GENOMIC DNA]</scope>
    <source>
        <strain evidence="4 5">Sa3CUA2</strain>
    </source>
</reference>
<gene>
    <name evidence="4" type="ORF">H9657_13325</name>
</gene>
<evidence type="ECO:0000313" key="5">
    <source>
        <dbReference type="Proteomes" id="UP000604241"/>
    </source>
</evidence>
<dbReference type="InterPro" id="IPR050194">
    <property type="entry name" value="Glycosyltransferase_grp1"/>
</dbReference>
<feature type="domain" description="Glycosyltransferase subfamily 4-like N-terminal" evidence="3">
    <location>
        <begin position="21"/>
        <end position="175"/>
    </location>
</feature>
<dbReference type="Pfam" id="PF13579">
    <property type="entry name" value="Glyco_trans_4_4"/>
    <property type="match status" value="1"/>
</dbReference>
<organism evidence="4 5">
    <name type="scientific">Cellulomonas avistercoris</name>
    <dbReference type="NCBI Taxonomy" id="2762242"/>
    <lineage>
        <taxon>Bacteria</taxon>
        <taxon>Bacillati</taxon>
        <taxon>Actinomycetota</taxon>
        <taxon>Actinomycetes</taxon>
        <taxon>Micrococcales</taxon>
        <taxon>Cellulomonadaceae</taxon>
        <taxon>Cellulomonas</taxon>
    </lineage>
</organism>
<evidence type="ECO:0000259" key="3">
    <source>
        <dbReference type="Pfam" id="PF13579"/>
    </source>
</evidence>
<dbReference type="PANTHER" id="PTHR45947:SF15">
    <property type="entry name" value="TEICHURONIC ACID BIOSYNTHESIS GLYCOSYLTRANSFERASE TUAC-RELATED"/>
    <property type="match status" value="1"/>
</dbReference>
<dbReference type="PANTHER" id="PTHR45947">
    <property type="entry name" value="SULFOQUINOVOSYL TRANSFERASE SQD2"/>
    <property type="match status" value="1"/>
</dbReference>
<keyword evidence="1" id="KW-0328">Glycosyltransferase</keyword>
<evidence type="ECO:0000313" key="4">
    <source>
        <dbReference type="EMBL" id="MBD7919252.1"/>
    </source>
</evidence>
<dbReference type="Pfam" id="PF13692">
    <property type="entry name" value="Glyco_trans_1_4"/>
    <property type="match status" value="1"/>
</dbReference>
<dbReference type="Gene3D" id="3.40.50.2000">
    <property type="entry name" value="Glycogen Phosphorylase B"/>
    <property type="match status" value="2"/>
</dbReference>
<evidence type="ECO:0000256" key="2">
    <source>
        <dbReference type="ARBA" id="ARBA00022679"/>
    </source>
</evidence>
<name>A0ABR8QFP7_9CELL</name>
<proteinExistence type="predicted"/>
<dbReference type="Proteomes" id="UP000604241">
    <property type="component" value="Unassembled WGS sequence"/>
</dbReference>
<dbReference type="RefSeq" id="WP_191783904.1">
    <property type="nucleotide sequence ID" value="NZ_JACSQV010000011.1"/>
</dbReference>
<keyword evidence="2" id="KW-0808">Transferase</keyword>
<dbReference type="InterPro" id="IPR028098">
    <property type="entry name" value="Glyco_trans_4-like_N"/>
</dbReference>
<dbReference type="EMBL" id="JACSQV010000011">
    <property type="protein sequence ID" value="MBD7919252.1"/>
    <property type="molecule type" value="Genomic_DNA"/>
</dbReference>